<evidence type="ECO:0000313" key="2">
    <source>
        <dbReference type="Proteomes" id="UP001054252"/>
    </source>
</evidence>
<protein>
    <submittedName>
        <fullName evidence="1">Uncharacterized protein</fullName>
    </submittedName>
</protein>
<proteinExistence type="predicted"/>
<dbReference type="EMBL" id="BPVZ01000043">
    <property type="protein sequence ID" value="GKV15500.1"/>
    <property type="molecule type" value="Genomic_DNA"/>
</dbReference>
<dbReference type="AlphaFoldDB" id="A0AAV5JTM9"/>
<name>A0AAV5JTM9_9ROSI</name>
<reference evidence="1 2" key="1">
    <citation type="journal article" date="2021" name="Commun. Biol.">
        <title>The genome of Shorea leprosula (Dipterocarpaceae) highlights the ecological relevance of drought in aseasonal tropical rainforests.</title>
        <authorList>
            <person name="Ng K.K.S."/>
            <person name="Kobayashi M.J."/>
            <person name="Fawcett J.A."/>
            <person name="Hatakeyama M."/>
            <person name="Paape T."/>
            <person name="Ng C.H."/>
            <person name="Ang C.C."/>
            <person name="Tnah L.H."/>
            <person name="Lee C.T."/>
            <person name="Nishiyama T."/>
            <person name="Sese J."/>
            <person name="O'Brien M.J."/>
            <person name="Copetti D."/>
            <person name="Mohd Noor M.I."/>
            <person name="Ong R.C."/>
            <person name="Putra M."/>
            <person name="Sireger I.Z."/>
            <person name="Indrioko S."/>
            <person name="Kosugi Y."/>
            <person name="Izuno A."/>
            <person name="Isagi Y."/>
            <person name="Lee S.L."/>
            <person name="Shimizu K.K."/>
        </authorList>
    </citation>
    <scope>NUCLEOTIDE SEQUENCE [LARGE SCALE GENOMIC DNA]</scope>
    <source>
        <strain evidence="1">214</strain>
    </source>
</reference>
<accession>A0AAV5JTM9</accession>
<dbReference type="Proteomes" id="UP001054252">
    <property type="component" value="Unassembled WGS sequence"/>
</dbReference>
<sequence length="90" mass="10164">MRVEIVDNRPEDETRATLVEDVEEVHIDDKDLSRKTQIGTRLSLEERAELIAFLRANNDVFAWISTDMLGISASVSQHKLSTNPLKKSVA</sequence>
<comment type="caution">
    <text evidence="1">The sequence shown here is derived from an EMBL/GenBank/DDBJ whole genome shotgun (WGS) entry which is preliminary data.</text>
</comment>
<gene>
    <name evidence="1" type="ORF">SLEP1_g26287</name>
</gene>
<keyword evidence="2" id="KW-1185">Reference proteome</keyword>
<organism evidence="1 2">
    <name type="scientific">Rubroshorea leprosula</name>
    <dbReference type="NCBI Taxonomy" id="152421"/>
    <lineage>
        <taxon>Eukaryota</taxon>
        <taxon>Viridiplantae</taxon>
        <taxon>Streptophyta</taxon>
        <taxon>Embryophyta</taxon>
        <taxon>Tracheophyta</taxon>
        <taxon>Spermatophyta</taxon>
        <taxon>Magnoliopsida</taxon>
        <taxon>eudicotyledons</taxon>
        <taxon>Gunneridae</taxon>
        <taxon>Pentapetalae</taxon>
        <taxon>rosids</taxon>
        <taxon>malvids</taxon>
        <taxon>Malvales</taxon>
        <taxon>Dipterocarpaceae</taxon>
        <taxon>Rubroshorea</taxon>
    </lineage>
</organism>
<evidence type="ECO:0000313" key="1">
    <source>
        <dbReference type="EMBL" id="GKV15500.1"/>
    </source>
</evidence>